<dbReference type="Proteomes" id="UP000326944">
    <property type="component" value="Chromosome"/>
</dbReference>
<feature type="domain" description="PhoU" evidence="3">
    <location>
        <begin position="125"/>
        <end position="209"/>
    </location>
</feature>
<dbReference type="InterPro" id="IPR038078">
    <property type="entry name" value="PhoU-like_sf"/>
</dbReference>
<dbReference type="GO" id="GO:0030643">
    <property type="term" value="P:intracellular phosphate ion homeostasis"/>
    <property type="evidence" value="ECO:0007669"/>
    <property type="project" value="InterPro"/>
</dbReference>
<accession>A0A5P8P343</accession>
<keyword evidence="2" id="KW-0175">Coiled coil</keyword>
<dbReference type="PANTHER" id="PTHR42930">
    <property type="entry name" value="PHOSPHATE-SPECIFIC TRANSPORT SYSTEM ACCESSORY PROTEIN PHOU"/>
    <property type="match status" value="1"/>
</dbReference>
<name>A0A5P8P343_9BACT</name>
<protein>
    <submittedName>
        <fullName evidence="4">PhoU family transcriptional regulator</fullName>
    </submittedName>
</protein>
<dbReference type="AlphaFoldDB" id="A0A5P8P343"/>
<dbReference type="InterPro" id="IPR028366">
    <property type="entry name" value="PhoU"/>
</dbReference>
<feature type="coiled-coil region" evidence="2">
    <location>
        <begin position="2"/>
        <end position="29"/>
    </location>
</feature>
<evidence type="ECO:0000256" key="2">
    <source>
        <dbReference type="SAM" id="Coils"/>
    </source>
</evidence>
<evidence type="ECO:0000313" key="5">
    <source>
        <dbReference type="Proteomes" id="UP000326944"/>
    </source>
</evidence>
<sequence>MRSKYEIKITDIREKIAKLLENITQANKIAYDAYKDNDTIKFQEVQDKLNNLGFNADMIDNEIIKAFALFGPEADELRSLIAYLKMTNEIVRIGMGIKKYARRMKEHIDSECDLEPLNPTILPLHKSTIASLELICECFVNFDECNIEDNYRKVMVEESKNDDLFSILEKDIMTNIIDEKELAIEYVKVLGSLRKLERSCDRTVNIANLMLYAKNGGEIHLHQ</sequence>
<dbReference type="GO" id="GO:0045936">
    <property type="term" value="P:negative regulation of phosphate metabolic process"/>
    <property type="evidence" value="ECO:0007669"/>
    <property type="project" value="InterPro"/>
</dbReference>
<dbReference type="EMBL" id="CP043617">
    <property type="protein sequence ID" value="QFR50173.1"/>
    <property type="molecule type" value="Genomic_DNA"/>
</dbReference>
<evidence type="ECO:0000313" key="4">
    <source>
        <dbReference type="EMBL" id="QFR50173.1"/>
    </source>
</evidence>
<dbReference type="SUPFAM" id="SSF109755">
    <property type="entry name" value="PhoU-like"/>
    <property type="match status" value="1"/>
</dbReference>
<proteinExistence type="inferred from homology"/>
<evidence type="ECO:0000256" key="1">
    <source>
        <dbReference type="ARBA" id="ARBA00008107"/>
    </source>
</evidence>
<organism evidence="4 5">
    <name type="scientific">Sulfurimonas lithotrophica</name>
    <dbReference type="NCBI Taxonomy" id="2590022"/>
    <lineage>
        <taxon>Bacteria</taxon>
        <taxon>Pseudomonadati</taxon>
        <taxon>Campylobacterota</taxon>
        <taxon>Epsilonproteobacteria</taxon>
        <taxon>Campylobacterales</taxon>
        <taxon>Sulfurimonadaceae</taxon>
        <taxon>Sulfurimonas</taxon>
    </lineage>
</organism>
<dbReference type="RefSeq" id="WP_152308121.1">
    <property type="nucleotide sequence ID" value="NZ_CP043617.1"/>
</dbReference>
<comment type="similarity">
    <text evidence="1">Belongs to the PhoU family.</text>
</comment>
<feature type="domain" description="PhoU" evidence="3">
    <location>
        <begin position="17"/>
        <end position="103"/>
    </location>
</feature>
<gene>
    <name evidence="4" type="ORF">FJR48_10710</name>
</gene>
<dbReference type="PANTHER" id="PTHR42930:SF3">
    <property type="entry name" value="PHOSPHATE-SPECIFIC TRANSPORT SYSTEM ACCESSORY PROTEIN PHOU"/>
    <property type="match status" value="1"/>
</dbReference>
<evidence type="ECO:0000259" key="3">
    <source>
        <dbReference type="Pfam" id="PF01895"/>
    </source>
</evidence>
<dbReference type="Pfam" id="PF01895">
    <property type="entry name" value="PhoU"/>
    <property type="match status" value="2"/>
</dbReference>
<dbReference type="KEGG" id="sulg:FJR48_10710"/>
<keyword evidence="5" id="KW-1185">Reference proteome</keyword>
<dbReference type="Gene3D" id="1.20.58.220">
    <property type="entry name" value="Phosphate transport system protein phou homolog 2, domain 2"/>
    <property type="match status" value="1"/>
</dbReference>
<reference evidence="4 5" key="1">
    <citation type="submission" date="2019-09" db="EMBL/GenBank/DDBJ databases">
        <title>Sulfurimonas gotlandica sp. nov., a chemoautotrophic and psychrotolerant epsilonproteobacterium isolated from a pelagic redoxcline, and an emended description of the genus Sulfurimonas.</title>
        <authorList>
            <person name="Wang S."/>
            <person name="Jiang L."/>
            <person name="Shao S."/>
        </authorList>
    </citation>
    <scope>NUCLEOTIDE SEQUENCE [LARGE SCALE GENOMIC DNA]</scope>
    <source>
        <strain evidence="4 5">GYSZ_1</strain>
    </source>
</reference>
<dbReference type="OrthoDB" id="9814256at2"/>
<dbReference type="InterPro" id="IPR026022">
    <property type="entry name" value="PhoU_dom"/>
</dbReference>